<evidence type="ECO:0000313" key="2">
    <source>
        <dbReference type="Proteomes" id="UP000805649"/>
    </source>
</evidence>
<proteinExistence type="predicted"/>
<organism evidence="1 2">
    <name type="scientific">Colletotrichum truncatum</name>
    <name type="common">Anthracnose fungus</name>
    <name type="synonym">Colletotrichum capsici</name>
    <dbReference type="NCBI Taxonomy" id="5467"/>
    <lineage>
        <taxon>Eukaryota</taxon>
        <taxon>Fungi</taxon>
        <taxon>Dikarya</taxon>
        <taxon>Ascomycota</taxon>
        <taxon>Pezizomycotina</taxon>
        <taxon>Sordariomycetes</taxon>
        <taxon>Hypocreomycetidae</taxon>
        <taxon>Glomerellales</taxon>
        <taxon>Glomerellaceae</taxon>
        <taxon>Colletotrichum</taxon>
        <taxon>Colletotrichum truncatum species complex</taxon>
    </lineage>
</organism>
<dbReference type="EMBL" id="VUJX02000001">
    <property type="protein sequence ID" value="KAL0942547.1"/>
    <property type="molecule type" value="Genomic_DNA"/>
</dbReference>
<comment type="caution">
    <text evidence="1">The sequence shown here is derived from an EMBL/GenBank/DDBJ whole genome shotgun (WGS) entry which is preliminary data.</text>
</comment>
<evidence type="ECO:0000313" key="1">
    <source>
        <dbReference type="EMBL" id="KAL0942547.1"/>
    </source>
</evidence>
<reference evidence="1 2" key="1">
    <citation type="journal article" date="2020" name="Phytopathology">
        <title>Genome Sequence Resources of Colletotrichum truncatum, C. plurivorum, C. musicola, and C. sojae: Four Species Pathogenic to Soybean (Glycine max).</title>
        <authorList>
            <person name="Rogerio F."/>
            <person name="Boufleur T.R."/>
            <person name="Ciampi-Guillardi M."/>
            <person name="Sukno S.A."/>
            <person name="Thon M.R."/>
            <person name="Massola Junior N.S."/>
            <person name="Baroncelli R."/>
        </authorList>
    </citation>
    <scope>NUCLEOTIDE SEQUENCE [LARGE SCALE GENOMIC DNA]</scope>
    <source>
        <strain evidence="1 2">CMES1059</strain>
    </source>
</reference>
<protein>
    <submittedName>
        <fullName evidence="1">Uncharacterized protein</fullName>
    </submittedName>
</protein>
<gene>
    <name evidence="1" type="ORF">CTRU02_200433</name>
</gene>
<name>A0ACC3ZF52_COLTU</name>
<keyword evidence="2" id="KW-1185">Reference proteome</keyword>
<dbReference type="Proteomes" id="UP000805649">
    <property type="component" value="Unassembled WGS sequence"/>
</dbReference>
<sequence length="946" mass="102932">MPVFSFIPSVMASFGMLWVLLCLAALTGAIPVVYFPFNSQLPPATRISEPFSYTLSPQTFASQSRISYSLKDAPKWLSIDSSTGRLSGTPQDADVAPGQVVGIPVDIIATDDSGSTTMTATLVVTRNPAPKVQIPLSEQIRQIGEVSSPSAVVAYPASDFSFSFAKDTFSYTGDGINYYATSADNSPLPSWIKFDAGNLTFTGTTPPFESLVQPPQKFDFNLVGSDIIGFSAASLLFSIVVGAHRLTTDTPVIEINATHGSKVLYEKLADSIKLDGKPVVPTELNISTSELPSWLSVDNTTLVVEGTPPDDARSSNSTITFRDIYADTLDILLSVSVATRIFRETKLQFEVTPGKDFSFNVNPYLWTPSDIDLELSNSQDWVKIDGLTISGTVPRSALAQNTKLLVKATSKSSGQSETVAADFRILSVVATTPADPTPSASPTKSAVSGNSRKGLNSGLIALAVLLPLLFLFTMVLLIIYCRRRKQRLSISLHEQKKREISEPIPGTFVWNGSRHSRDTSDHSIVEIIKPEKNRRSRGYWNSAIARTRQSRTLSTITGSRISQSIHRTSSLWRRSRSDRSMQTPPFGSSWLSDGVYFQPQHANHPLATTYDRPDDVPFASSDFQRHQQEESYRNVLDVSIPSMEDEASSIQATPDLAYTNPWRDPSRLALDRSMPTSGGISHSDSLASIPEQPTPLGSNPTHGNRLSPAQRTRQTFNMASDPRSQNSLRSSRSGSGRGRFGRQDSQLGSWSGSVARPISRKSDSSPFFAGRSVMPSRSRYHLDSDSDSLESNKGTENWRTIPRDSLGIAYTELSQNSPYLKRTSSSLSPRPLSIIKKDSSSGPGYSREGRSANQAPLSQGMSFGSNAKSTDHWSRNSSADKGITGSRSGYAPSQASSGVLGKGKALARYSPGHESDNSDWVTEAGTVGKKGPRSRLDSSEDFRVFM</sequence>
<accession>A0ACC3ZF52</accession>